<proteinExistence type="predicted"/>
<protein>
    <submittedName>
        <fullName evidence="1">Uncharacterized protein</fullName>
    </submittedName>
</protein>
<dbReference type="Proteomes" id="UP000198607">
    <property type="component" value="Unassembled WGS sequence"/>
</dbReference>
<dbReference type="EMBL" id="FNCY01000009">
    <property type="protein sequence ID" value="SDH80863.1"/>
    <property type="molecule type" value="Genomic_DNA"/>
</dbReference>
<dbReference type="RefSeq" id="WP_143009837.1">
    <property type="nucleotide sequence ID" value="NZ_FNCY01000009.1"/>
</dbReference>
<evidence type="ECO:0000313" key="1">
    <source>
        <dbReference type="EMBL" id="SDH80863.1"/>
    </source>
</evidence>
<evidence type="ECO:0000313" key="2">
    <source>
        <dbReference type="Proteomes" id="UP000198607"/>
    </source>
</evidence>
<dbReference type="AlphaFoldDB" id="A0A1G8FFG6"/>
<sequence length="69" mass="7345">MTSDNSHRSENKGAALPVLHRYIGCEACGKRMLVDIEAGAHAHCCPVCGVSFVTDYTAAGLSVRFDAHP</sequence>
<reference evidence="1 2" key="1">
    <citation type="submission" date="2016-10" db="EMBL/GenBank/DDBJ databases">
        <authorList>
            <person name="de Groot N.N."/>
        </authorList>
    </citation>
    <scope>NUCLEOTIDE SEQUENCE [LARGE SCALE GENOMIC DNA]</scope>
    <source>
        <strain evidence="1 2">DSM 5885</strain>
    </source>
</reference>
<organism evidence="1 2">
    <name type="scientific">Propionivibrio dicarboxylicus</name>
    <dbReference type="NCBI Taxonomy" id="83767"/>
    <lineage>
        <taxon>Bacteria</taxon>
        <taxon>Pseudomonadati</taxon>
        <taxon>Pseudomonadota</taxon>
        <taxon>Betaproteobacteria</taxon>
        <taxon>Rhodocyclales</taxon>
        <taxon>Rhodocyclaceae</taxon>
        <taxon>Propionivibrio</taxon>
    </lineage>
</organism>
<gene>
    <name evidence="1" type="ORF">SAMN05660652_02309</name>
</gene>
<name>A0A1G8FFG6_9RHOO</name>
<accession>A0A1G8FFG6</accession>
<keyword evidence="2" id="KW-1185">Reference proteome</keyword>